<dbReference type="InterPro" id="IPR011049">
    <property type="entry name" value="Serralysin-like_metalloprot_C"/>
</dbReference>
<protein>
    <recommendedName>
        <fullName evidence="3">Hemolysin-type calcium-binding repeat-containing protein</fullName>
    </recommendedName>
</protein>
<keyword evidence="2" id="KW-1185">Reference proteome</keyword>
<gene>
    <name evidence="1" type="ORF">OEW28_04125</name>
</gene>
<comment type="caution">
    <text evidence="1">The sequence shown here is derived from an EMBL/GenBank/DDBJ whole genome shotgun (WGS) entry which is preliminary data.</text>
</comment>
<name>A0ABT2Z9M8_9RHOB</name>
<dbReference type="Gene3D" id="2.150.10.10">
    <property type="entry name" value="Serralysin-like metalloprotease, C-terminal"/>
    <property type="match status" value="1"/>
</dbReference>
<dbReference type="EMBL" id="JAOWKY010000001">
    <property type="protein sequence ID" value="MCV2867806.1"/>
    <property type="molecule type" value="Genomic_DNA"/>
</dbReference>
<evidence type="ECO:0000313" key="2">
    <source>
        <dbReference type="Proteomes" id="UP001652542"/>
    </source>
</evidence>
<organism evidence="1 2">
    <name type="scientific">Albidovulum marisflavi</name>
    <dbReference type="NCBI Taxonomy" id="2984159"/>
    <lineage>
        <taxon>Bacteria</taxon>
        <taxon>Pseudomonadati</taxon>
        <taxon>Pseudomonadota</taxon>
        <taxon>Alphaproteobacteria</taxon>
        <taxon>Rhodobacterales</taxon>
        <taxon>Paracoccaceae</taxon>
        <taxon>Albidovulum</taxon>
    </lineage>
</organism>
<evidence type="ECO:0000313" key="1">
    <source>
        <dbReference type="EMBL" id="MCV2867806.1"/>
    </source>
</evidence>
<accession>A0ABT2Z9M8</accession>
<evidence type="ECO:0008006" key="3">
    <source>
        <dbReference type="Google" id="ProtNLM"/>
    </source>
</evidence>
<proteinExistence type="predicted"/>
<dbReference type="Proteomes" id="UP001652542">
    <property type="component" value="Unassembled WGS sequence"/>
</dbReference>
<reference evidence="1 2" key="1">
    <citation type="submission" date="2022-10" db="EMBL/GenBank/DDBJ databases">
        <title>Defluviimonas sp. nov., isolated from ocean surface water.</title>
        <authorList>
            <person name="He W."/>
            <person name="Wang L."/>
            <person name="Zhang D.-F."/>
        </authorList>
    </citation>
    <scope>NUCLEOTIDE SEQUENCE [LARGE SCALE GENOMIC DNA]</scope>
    <source>
        <strain evidence="1 2">WL0002</strain>
    </source>
</reference>
<sequence>MVAIDARAEAPGPAQGAMDPVLAFNLADVADWGSAMPFLDVARTMRPFFAGDRQNWETVTHDELVLGGYLDARGWPRRFPPGARIFRAGFDWSENSQAKASRAGRYVLTYEGTGRVELGGSAAVVLSEPGRIVFDNPEGTGFWIEILETDPHATGDYIHGLSIVREDRLPLFRAGAIFNPDWLQVIDDARQLRFMDWMKTNGSDIEHWDDRPQLQDATWAHKGVPLEIMVRLANEVGAEPWFTLPHQADDDYVRAFAASVRDLLDPRLKVRVEFSNEVWNGGFRQFYWVDRRARDEWGREAGIYYHAKRATEMALIWEDVFGADAPARLINVLAGQAVNSWLTEELLTAGVWQEEEPDAYVRPADVFEEFAVTTYFGYDIIGDPDIRDVLRAKLKDSSQQAAAWLTRRMQDPDVRDSIPGTMDFLARQRQVADRYGLRLTAYEGGQHLHQLYAIEGLSEQEVDQFTDFMRDYVRSADMGALYEALWKGWEKVGQGPFMQFTEVDGASKWGSWGLYAYLGDTTPRSEVIRKLSADGGSWWGDGGGPQFQYGVIRSAGASAGPLIGTPEEDYLIGDAGDDRFIPGAGSDGLNGGDGDDRIVLSGVAQDYSAHPHGEGLLLSGPEGDDYLVDIETAEFANGQTLPVTDLIRQ</sequence>
<dbReference type="SUPFAM" id="SSF51120">
    <property type="entry name" value="beta-Roll"/>
    <property type="match status" value="1"/>
</dbReference>